<protein>
    <recommendedName>
        <fullName evidence="4">Biotrophy-associated secreted protein 2</fullName>
    </recommendedName>
</protein>
<dbReference type="AlphaFoldDB" id="A0A3D8SPH2"/>
<keyword evidence="3" id="KW-1185">Reference proteome</keyword>
<comment type="caution">
    <text evidence="2">The sequence shown here is derived from an EMBL/GenBank/DDBJ whole genome shotgun (WGS) entry which is preliminary data.</text>
</comment>
<evidence type="ECO:0000256" key="1">
    <source>
        <dbReference type="SAM" id="SignalP"/>
    </source>
</evidence>
<sequence length="108" mass="10679">MVRITFAVAFAFFTAIIAVTPNNAGAKNVGQANGQQFITGGCTTNADCSSACCAGNPTLGVCSASVAANQAGKTGCGFVDPNATATIAAAKAQVAKQGFKRSTIPESS</sequence>
<dbReference type="OrthoDB" id="2132010at2759"/>
<evidence type="ECO:0000313" key="2">
    <source>
        <dbReference type="EMBL" id="RDW88071.1"/>
    </source>
</evidence>
<feature type="signal peptide" evidence="1">
    <location>
        <begin position="1"/>
        <end position="26"/>
    </location>
</feature>
<feature type="chain" id="PRO_5017703596" description="Biotrophy-associated secreted protein 2" evidence="1">
    <location>
        <begin position="27"/>
        <end position="108"/>
    </location>
</feature>
<name>A0A3D8SPH2_9HELO</name>
<evidence type="ECO:0000313" key="3">
    <source>
        <dbReference type="Proteomes" id="UP000256645"/>
    </source>
</evidence>
<reference evidence="2 3" key="1">
    <citation type="journal article" date="2018" name="IMA Fungus">
        <title>IMA Genome-F 9: Draft genome sequence of Annulohypoxylon stygium, Aspergillus mulundensis, Berkeleyomyces basicola (syn. Thielaviopsis basicola), Ceratocystis smalleyi, two Cercospora beticola strains, Coleophoma cylindrospora, Fusarium fracticaudum, Phialophora cf. hyalina, and Morchella septimelata.</title>
        <authorList>
            <person name="Wingfield B.D."/>
            <person name="Bills G.F."/>
            <person name="Dong Y."/>
            <person name="Huang W."/>
            <person name="Nel W.J."/>
            <person name="Swalarsk-Parry B.S."/>
            <person name="Vaghefi N."/>
            <person name="Wilken P.M."/>
            <person name="An Z."/>
            <person name="de Beer Z.W."/>
            <person name="De Vos L."/>
            <person name="Chen L."/>
            <person name="Duong T.A."/>
            <person name="Gao Y."/>
            <person name="Hammerbacher A."/>
            <person name="Kikkert J.R."/>
            <person name="Li Y."/>
            <person name="Li H."/>
            <person name="Li K."/>
            <person name="Li Q."/>
            <person name="Liu X."/>
            <person name="Ma X."/>
            <person name="Naidoo K."/>
            <person name="Pethybridge S.J."/>
            <person name="Sun J."/>
            <person name="Steenkamp E.T."/>
            <person name="van der Nest M.A."/>
            <person name="van Wyk S."/>
            <person name="Wingfield M.J."/>
            <person name="Xiong C."/>
            <person name="Yue Q."/>
            <person name="Zhang X."/>
        </authorList>
    </citation>
    <scope>NUCLEOTIDE SEQUENCE [LARGE SCALE GENOMIC DNA]</scope>
    <source>
        <strain evidence="2 3">BP6252</strain>
    </source>
</reference>
<organism evidence="2 3">
    <name type="scientific">Coleophoma cylindrospora</name>
    <dbReference type="NCBI Taxonomy" id="1849047"/>
    <lineage>
        <taxon>Eukaryota</taxon>
        <taxon>Fungi</taxon>
        <taxon>Dikarya</taxon>
        <taxon>Ascomycota</taxon>
        <taxon>Pezizomycotina</taxon>
        <taxon>Leotiomycetes</taxon>
        <taxon>Helotiales</taxon>
        <taxon>Dermateaceae</taxon>
        <taxon>Coleophoma</taxon>
    </lineage>
</organism>
<proteinExistence type="predicted"/>
<gene>
    <name evidence="2" type="ORF">BP6252_00103</name>
</gene>
<dbReference type="EMBL" id="PDLM01000001">
    <property type="protein sequence ID" value="RDW88071.1"/>
    <property type="molecule type" value="Genomic_DNA"/>
</dbReference>
<dbReference type="Proteomes" id="UP000256645">
    <property type="component" value="Unassembled WGS sequence"/>
</dbReference>
<keyword evidence="1" id="KW-0732">Signal</keyword>
<accession>A0A3D8SPH2</accession>
<evidence type="ECO:0008006" key="4">
    <source>
        <dbReference type="Google" id="ProtNLM"/>
    </source>
</evidence>